<keyword evidence="4" id="KW-0180">Complement pathway</keyword>
<dbReference type="InterPro" id="IPR050473">
    <property type="entry name" value="A2M/Complement_sys"/>
</dbReference>
<dbReference type="InterPro" id="IPR041425">
    <property type="entry name" value="C3/4/5_MG1"/>
</dbReference>
<dbReference type="Bgee" id="ENSECAG00000031073">
    <property type="expression patterns" value="Expressed in liver and 11 other cell types or tissues"/>
</dbReference>
<dbReference type="Proteomes" id="UP000002281">
    <property type="component" value="Chromosome 25"/>
</dbReference>
<dbReference type="Gene3D" id="1.20.91.20">
    <property type="entry name" value="Anaphylotoxins (complement system)"/>
    <property type="match status" value="1"/>
</dbReference>
<evidence type="ECO:0000313" key="11">
    <source>
        <dbReference type="Proteomes" id="UP000002281"/>
    </source>
</evidence>
<keyword evidence="7" id="KW-0395">Inflammatory response</keyword>
<keyword evidence="5" id="KW-1015">Disulfide bond</keyword>
<dbReference type="GO" id="GO:0006958">
    <property type="term" value="P:complement activation, classical pathway"/>
    <property type="evidence" value="ECO:0007669"/>
    <property type="project" value="UniProtKB-KW"/>
</dbReference>
<reference evidence="10" key="2">
    <citation type="submission" date="2025-08" db="UniProtKB">
        <authorList>
            <consortium name="Ensembl"/>
        </authorList>
    </citation>
    <scope>IDENTIFICATION</scope>
    <source>
        <strain evidence="10">Thoroughbred</strain>
    </source>
</reference>
<keyword evidence="3" id="KW-0391">Immunity</keyword>
<keyword evidence="2" id="KW-0964">Secreted</keyword>
<evidence type="ECO:0000259" key="9">
    <source>
        <dbReference type="Pfam" id="PF17790"/>
    </source>
</evidence>
<keyword evidence="3" id="KW-0399">Innate immunity</keyword>
<dbReference type="GeneTree" id="ENSGT00940000155670"/>
<keyword evidence="11" id="KW-1185">Reference proteome</keyword>
<protein>
    <recommendedName>
        <fullName evidence="12">Complement C5</fullName>
    </recommendedName>
</protein>
<reference evidence="10 11" key="1">
    <citation type="journal article" date="2009" name="Science">
        <title>Genome sequence, comparative analysis, and population genetics of the domestic horse.</title>
        <authorList>
            <consortium name="Broad Institute Genome Sequencing Platform"/>
            <consortium name="Broad Institute Whole Genome Assembly Team"/>
            <person name="Wade C.M."/>
            <person name="Giulotto E."/>
            <person name="Sigurdsson S."/>
            <person name="Zoli M."/>
            <person name="Gnerre S."/>
            <person name="Imsland F."/>
            <person name="Lear T.L."/>
            <person name="Adelson D.L."/>
            <person name="Bailey E."/>
            <person name="Bellone R.R."/>
            <person name="Bloecker H."/>
            <person name="Distl O."/>
            <person name="Edgar R.C."/>
            <person name="Garber M."/>
            <person name="Leeb T."/>
            <person name="Mauceli E."/>
            <person name="MacLeod J.N."/>
            <person name="Penedo M.C.T."/>
            <person name="Raison J.M."/>
            <person name="Sharpe T."/>
            <person name="Vogel J."/>
            <person name="Andersson L."/>
            <person name="Antczak D.F."/>
            <person name="Biagi T."/>
            <person name="Binns M.M."/>
            <person name="Chowdhary B.P."/>
            <person name="Coleman S.J."/>
            <person name="Della Valle G."/>
            <person name="Fryc S."/>
            <person name="Guerin G."/>
            <person name="Hasegawa T."/>
            <person name="Hill E.W."/>
            <person name="Jurka J."/>
            <person name="Kiialainen A."/>
            <person name="Lindgren G."/>
            <person name="Liu J."/>
            <person name="Magnani E."/>
            <person name="Mickelson J.R."/>
            <person name="Murray J."/>
            <person name="Nergadze S.G."/>
            <person name="Onofrio R."/>
            <person name="Pedroni S."/>
            <person name="Piras M.F."/>
            <person name="Raudsepp T."/>
            <person name="Rocchi M."/>
            <person name="Roeed K.H."/>
            <person name="Ryder O.A."/>
            <person name="Searle S."/>
            <person name="Skow L."/>
            <person name="Swinburne J.E."/>
            <person name="Syvaenen A.C."/>
            <person name="Tozaki T."/>
            <person name="Valberg S.J."/>
            <person name="Vaudin M."/>
            <person name="White J.R."/>
            <person name="Zody M.C."/>
            <person name="Lander E.S."/>
            <person name="Lindblad-Toh K."/>
        </authorList>
    </citation>
    <scope>NUCLEOTIDE SEQUENCE [LARGE SCALE GENOMIC DNA]</scope>
    <source>
        <strain evidence="10 11">Thoroughbred</strain>
    </source>
</reference>
<dbReference type="InterPro" id="IPR002890">
    <property type="entry name" value="MG2"/>
</dbReference>
<dbReference type="AlphaFoldDB" id="A0A3Q2I7V6"/>
<evidence type="ECO:0000313" key="10">
    <source>
        <dbReference type="Ensembl" id="ENSECAP00000043454.2"/>
    </source>
</evidence>
<feature type="domain" description="Complement C3/4/5 macroglobulin" evidence="9">
    <location>
        <begin position="29"/>
        <end position="127"/>
    </location>
</feature>
<dbReference type="SUPFAM" id="SSF47686">
    <property type="entry name" value="Anaphylotoxins (complement system)"/>
    <property type="match status" value="1"/>
</dbReference>
<evidence type="ECO:0000256" key="5">
    <source>
        <dbReference type="ARBA" id="ARBA00023157"/>
    </source>
</evidence>
<dbReference type="CDD" id="cd00017">
    <property type="entry name" value="ANATO"/>
    <property type="match status" value="1"/>
</dbReference>
<evidence type="ECO:0000256" key="4">
    <source>
        <dbReference type="ARBA" id="ARBA00022875"/>
    </source>
</evidence>
<evidence type="ECO:0000256" key="6">
    <source>
        <dbReference type="ARBA" id="ARBA00023162"/>
    </source>
</evidence>
<evidence type="ECO:0000256" key="1">
    <source>
        <dbReference type="ARBA" id="ARBA00004613"/>
    </source>
</evidence>
<organism evidence="10 11">
    <name type="scientific">Equus caballus</name>
    <name type="common">Horse</name>
    <dbReference type="NCBI Taxonomy" id="9796"/>
    <lineage>
        <taxon>Eukaryota</taxon>
        <taxon>Metazoa</taxon>
        <taxon>Chordata</taxon>
        <taxon>Craniata</taxon>
        <taxon>Vertebrata</taxon>
        <taxon>Euteleostomi</taxon>
        <taxon>Mammalia</taxon>
        <taxon>Eutheria</taxon>
        <taxon>Laurasiatheria</taxon>
        <taxon>Perissodactyla</taxon>
        <taxon>Equidae</taxon>
        <taxon>Equus</taxon>
    </lineage>
</organism>
<evidence type="ECO:0000256" key="7">
    <source>
        <dbReference type="ARBA" id="ARBA00023198"/>
    </source>
</evidence>
<keyword evidence="6" id="KW-0179">Complement alternate pathway</keyword>
<feature type="domain" description="Macroglobulin" evidence="8">
    <location>
        <begin position="134"/>
        <end position="227"/>
    </location>
</feature>
<dbReference type="GO" id="GO:0006954">
    <property type="term" value="P:inflammatory response"/>
    <property type="evidence" value="ECO:0007669"/>
    <property type="project" value="UniProtKB-KW"/>
</dbReference>
<accession>A0A3Q2I7V6</accession>
<dbReference type="GO" id="GO:0006957">
    <property type="term" value="P:complement activation, alternative pathway"/>
    <property type="evidence" value="ECO:0007669"/>
    <property type="project" value="UniProtKB-KW"/>
</dbReference>
<dbReference type="GO" id="GO:0005576">
    <property type="term" value="C:extracellular region"/>
    <property type="evidence" value="ECO:0007669"/>
    <property type="project" value="UniProtKB-SubCell"/>
</dbReference>
<evidence type="ECO:0008006" key="12">
    <source>
        <dbReference type="Google" id="ProtNLM"/>
    </source>
</evidence>
<evidence type="ECO:0000256" key="2">
    <source>
        <dbReference type="ARBA" id="ARBA00022525"/>
    </source>
</evidence>
<evidence type="ECO:0000259" key="8">
    <source>
        <dbReference type="Pfam" id="PF01835"/>
    </source>
</evidence>
<comment type="subcellular location">
    <subcellularLocation>
        <location evidence="1">Secreted</location>
    </subcellularLocation>
</comment>
<dbReference type="InterPro" id="IPR018081">
    <property type="entry name" value="Anaphylatoxin_comp_syst"/>
</dbReference>
<dbReference type="Pfam" id="PF01835">
    <property type="entry name" value="MG2"/>
    <property type="match status" value="1"/>
</dbReference>
<name>A0A3Q2I7V6_HORSE</name>
<proteinExistence type="predicted"/>
<reference evidence="10" key="3">
    <citation type="submission" date="2025-09" db="UniProtKB">
        <authorList>
            <consortium name="Ensembl"/>
        </authorList>
    </citation>
    <scope>IDENTIFICATION</scope>
    <source>
        <strain evidence="10">Thoroughbred</strain>
    </source>
</reference>
<sequence>QQFSASPAIDILSIVCIFFYLGRSWGQKQTYIVSASQVVYVGAPENVIIQAQGYTESFAATIAIKSYPDKNFTYSFGQVNLSPENKFQSSANLTIQPKDLSGGQNAVSHVYLEVVSAHFSKAAKIPLCYDNGFLFIQTGKSVYNSDQSVKVRIYSLDEDLKPSQREVTLTFIDPEGSEVAVVGKKNYTGVISFPDFKIPSDAKYGLWTIKAKYKEDFTTTGTAYFEIKSHDPYRRCLLRIFFLDLSKKHKHGFMWNLSLAKNGGIIISASNFKHPRMRKCCYYGAYQKEERAARITIGPICSRAFSQCCNLANHLWNETFHISVIVGRQGTCKNSYSLGSAVGGCQAEFVLPWEEVLPK</sequence>
<dbReference type="PANTHER" id="PTHR11412:SF83">
    <property type="entry name" value="COMPLEMENT C5"/>
    <property type="match status" value="1"/>
</dbReference>
<dbReference type="Pfam" id="PF17790">
    <property type="entry name" value="MG1"/>
    <property type="match status" value="1"/>
</dbReference>
<dbReference type="Ensembl" id="ENSECAT00000050801.2">
    <property type="protein sequence ID" value="ENSECAP00000043454.2"/>
    <property type="gene ID" value="ENSECAG00000031073.2"/>
</dbReference>
<dbReference type="Gene3D" id="2.60.40.1930">
    <property type="match status" value="2"/>
</dbReference>
<dbReference type="InterPro" id="IPR000020">
    <property type="entry name" value="Anaphylatoxin/fibulin"/>
</dbReference>
<evidence type="ECO:0000256" key="3">
    <source>
        <dbReference type="ARBA" id="ARBA00022588"/>
    </source>
</evidence>
<dbReference type="PANTHER" id="PTHR11412">
    <property type="entry name" value="MACROGLOBULIN / COMPLEMENT"/>
    <property type="match status" value="1"/>
</dbReference>
<dbReference type="GO" id="GO:0004866">
    <property type="term" value="F:endopeptidase inhibitor activity"/>
    <property type="evidence" value="ECO:0007669"/>
    <property type="project" value="InterPro"/>
</dbReference>